<evidence type="ECO:0000256" key="13">
    <source>
        <dbReference type="ARBA" id="ARBA00023231"/>
    </source>
</evidence>
<dbReference type="PROSITE" id="PS00675">
    <property type="entry name" value="SIGMA54_INTERACT_1"/>
    <property type="match status" value="1"/>
</dbReference>
<keyword evidence="4 15" id="KW-0678">Repressor</keyword>
<dbReference type="PRINTS" id="PR01590">
    <property type="entry name" value="HTHFIS"/>
</dbReference>
<gene>
    <name evidence="15 18" type="primary">ntrC</name>
    <name evidence="18" type="ORF">RBH19_07945</name>
</gene>
<dbReference type="CDD" id="cd00009">
    <property type="entry name" value="AAA"/>
    <property type="match status" value="1"/>
</dbReference>
<comment type="caution">
    <text evidence="18">The sequence shown here is derived from an EMBL/GenBank/DDBJ whole genome shotgun (WGS) entry which is preliminary data.</text>
</comment>
<comment type="subcellular location">
    <subcellularLocation>
        <location evidence="1 15">Cytoplasm</location>
    </subcellularLocation>
</comment>
<evidence type="ECO:0000256" key="10">
    <source>
        <dbReference type="ARBA" id="ARBA00023125"/>
    </source>
</evidence>
<name>A0ABU0W6Z7_9GAMM</name>
<evidence type="ECO:0000256" key="1">
    <source>
        <dbReference type="ARBA" id="ARBA00004496"/>
    </source>
</evidence>
<keyword evidence="5 14" id="KW-0597">Phosphoprotein</keyword>
<dbReference type="InterPro" id="IPR010114">
    <property type="entry name" value="Transcript_reg_NtrC"/>
</dbReference>
<dbReference type="InterPro" id="IPR001789">
    <property type="entry name" value="Sig_transdc_resp-reg_receiver"/>
</dbReference>
<feature type="domain" description="Sigma-54 factor interaction" evidence="16">
    <location>
        <begin position="140"/>
        <end position="369"/>
    </location>
</feature>
<accession>A0ABU0W6Z7</accession>
<dbReference type="InterPro" id="IPR011006">
    <property type="entry name" value="CheY-like_superfamily"/>
</dbReference>
<proteinExistence type="predicted"/>
<dbReference type="Gene3D" id="1.10.8.60">
    <property type="match status" value="1"/>
</dbReference>
<evidence type="ECO:0000256" key="5">
    <source>
        <dbReference type="ARBA" id="ARBA00022553"/>
    </source>
</evidence>
<dbReference type="Gene3D" id="3.40.50.300">
    <property type="entry name" value="P-loop containing nucleotide triphosphate hydrolases"/>
    <property type="match status" value="1"/>
</dbReference>
<dbReference type="SUPFAM" id="SSF46689">
    <property type="entry name" value="Homeodomain-like"/>
    <property type="match status" value="1"/>
</dbReference>
<protein>
    <recommendedName>
        <fullName evidence="2 15">DNA-binding transcriptional regulator NtrC</fullName>
    </recommendedName>
    <alternativeName>
        <fullName evidence="15">Nitrogen regulation protein NR(I)</fullName>
    </alternativeName>
</protein>
<keyword evidence="7 15" id="KW-0067">ATP-binding</keyword>
<organism evidence="18 19">
    <name type="scientific">Natronospira bacteriovora</name>
    <dbReference type="NCBI Taxonomy" id="3069753"/>
    <lineage>
        <taxon>Bacteria</taxon>
        <taxon>Pseudomonadati</taxon>
        <taxon>Pseudomonadota</taxon>
        <taxon>Gammaproteobacteria</taxon>
        <taxon>Natronospirales</taxon>
        <taxon>Natronospiraceae</taxon>
        <taxon>Natronospira</taxon>
    </lineage>
</organism>
<dbReference type="PROSITE" id="PS50045">
    <property type="entry name" value="SIGMA54_INTERACT_4"/>
    <property type="match status" value="1"/>
</dbReference>
<keyword evidence="6 15" id="KW-0547">Nucleotide-binding</keyword>
<sequence>MTQAIWLIEDDRSLRWVMEQALAEAGHEVRAFADLAGVRQALHEEQPAMLVSDVRLPDGDGLTLLEEVAGSHPRLPVLIITAQTDLDMAVRAYERGAFEYLPKPFDIDEFIALIQRGLSAPQTVSDRDGDASSGAAGPRLVGESPAMQAVFRTIGRLSRSEMSVLITGESGTGKELVARALHDNSPRAGGPFVAVNSAAIPPELLESELFGHERGAFTGAVARRSGRFEQAHGGTLFLDEIGDMPVALQTRLLRVLSEREYYRVGGHEPVQADVRILAATHQDLARQVSEGHFREDLYHRLNVIRIQIPPLRERTEDIPRLAEHLLARAAEETGLAPRRFTAGALKALRQRRWSGNVRELMNLCRRVTVMSSGSRVDARALPEEEAPFSQDGDWLARLREWADAAAGRGEGDIAVHAVAALERTLMDWALDQSQGHRQDAARLLGWGRNTLTRKLRDR</sequence>
<dbReference type="EMBL" id="JAVDDT010000004">
    <property type="protein sequence ID" value="MDQ2069802.1"/>
    <property type="molecule type" value="Genomic_DNA"/>
</dbReference>
<dbReference type="SMART" id="SM00448">
    <property type="entry name" value="REC"/>
    <property type="match status" value="1"/>
</dbReference>
<keyword evidence="3 15" id="KW-0963">Cytoplasm</keyword>
<keyword evidence="10 15" id="KW-0238">DNA-binding</keyword>
<dbReference type="RefSeq" id="WP_306728297.1">
    <property type="nucleotide sequence ID" value="NZ_JAVDDT010000004.1"/>
</dbReference>
<evidence type="ECO:0000256" key="11">
    <source>
        <dbReference type="ARBA" id="ARBA00023159"/>
    </source>
</evidence>
<evidence type="ECO:0000256" key="4">
    <source>
        <dbReference type="ARBA" id="ARBA00022491"/>
    </source>
</evidence>
<dbReference type="SUPFAM" id="SSF52172">
    <property type="entry name" value="CheY-like"/>
    <property type="match status" value="1"/>
</dbReference>
<dbReference type="SUPFAM" id="SSF52540">
    <property type="entry name" value="P-loop containing nucleoside triphosphate hydrolases"/>
    <property type="match status" value="1"/>
</dbReference>
<dbReference type="Pfam" id="PF25601">
    <property type="entry name" value="AAA_lid_14"/>
    <property type="match status" value="1"/>
</dbReference>
<dbReference type="InterPro" id="IPR002197">
    <property type="entry name" value="HTH_Fis"/>
</dbReference>
<keyword evidence="11 15" id="KW-0010">Activator</keyword>
<keyword evidence="12 15" id="KW-0804">Transcription</keyword>
<dbReference type="InterPro" id="IPR027417">
    <property type="entry name" value="P-loop_NTPase"/>
</dbReference>
<dbReference type="InterPro" id="IPR002078">
    <property type="entry name" value="Sigma_54_int"/>
</dbReference>
<dbReference type="SMART" id="SM00382">
    <property type="entry name" value="AAA"/>
    <property type="match status" value="1"/>
</dbReference>
<evidence type="ECO:0000313" key="18">
    <source>
        <dbReference type="EMBL" id="MDQ2069802.1"/>
    </source>
</evidence>
<dbReference type="Gene3D" id="1.10.10.60">
    <property type="entry name" value="Homeodomain-like"/>
    <property type="match status" value="1"/>
</dbReference>
<evidence type="ECO:0000313" key="19">
    <source>
        <dbReference type="Proteomes" id="UP001239019"/>
    </source>
</evidence>
<dbReference type="InterPro" id="IPR009057">
    <property type="entry name" value="Homeodomain-like_sf"/>
</dbReference>
<evidence type="ECO:0000259" key="17">
    <source>
        <dbReference type="PROSITE" id="PS50110"/>
    </source>
</evidence>
<dbReference type="Gene3D" id="3.40.50.2300">
    <property type="match status" value="1"/>
</dbReference>
<evidence type="ECO:0000256" key="14">
    <source>
        <dbReference type="PROSITE-ProRule" id="PRU00169"/>
    </source>
</evidence>
<dbReference type="Pfam" id="PF02954">
    <property type="entry name" value="HTH_8"/>
    <property type="match status" value="1"/>
</dbReference>
<evidence type="ECO:0000256" key="6">
    <source>
        <dbReference type="ARBA" id="ARBA00022741"/>
    </source>
</evidence>
<dbReference type="InterPro" id="IPR058031">
    <property type="entry name" value="AAA_lid_NorR"/>
</dbReference>
<keyword evidence="13 15" id="KW-0535">Nitrogen fixation</keyword>
<dbReference type="Proteomes" id="UP001239019">
    <property type="component" value="Unassembled WGS sequence"/>
</dbReference>
<feature type="modified residue" description="4-aspartylphosphate" evidence="14">
    <location>
        <position position="53"/>
    </location>
</feature>
<dbReference type="PANTHER" id="PTHR32071">
    <property type="entry name" value="TRANSCRIPTIONAL REGULATORY PROTEIN"/>
    <property type="match status" value="1"/>
</dbReference>
<evidence type="ECO:0000256" key="3">
    <source>
        <dbReference type="ARBA" id="ARBA00022490"/>
    </source>
</evidence>
<dbReference type="Pfam" id="PF00072">
    <property type="entry name" value="Response_reg"/>
    <property type="match status" value="1"/>
</dbReference>
<evidence type="ECO:0000256" key="2">
    <source>
        <dbReference type="ARBA" id="ARBA00019059"/>
    </source>
</evidence>
<reference evidence="18 19" key="1">
    <citation type="submission" date="2023-08" db="EMBL/GenBank/DDBJ databases">
        <title>Whole-genome sequencing of halo(alkali)philic microorganisms from hypersaline lakes.</title>
        <authorList>
            <person name="Sorokin D.Y."/>
            <person name="Abbas B."/>
            <person name="Merkel A.Y."/>
        </authorList>
    </citation>
    <scope>NUCLEOTIDE SEQUENCE [LARGE SCALE GENOMIC DNA]</scope>
    <source>
        <strain evidence="18 19">AB-CW4</strain>
    </source>
</reference>
<dbReference type="Pfam" id="PF00158">
    <property type="entry name" value="Sigma54_activat"/>
    <property type="match status" value="1"/>
</dbReference>
<evidence type="ECO:0000256" key="8">
    <source>
        <dbReference type="ARBA" id="ARBA00023012"/>
    </source>
</evidence>
<keyword evidence="9 15" id="KW-0805">Transcription regulation</keyword>
<dbReference type="NCBIfam" id="TIGR01818">
    <property type="entry name" value="ntrC"/>
    <property type="match status" value="1"/>
</dbReference>
<keyword evidence="8 15" id="KW-0902">Two-component regulatory system</keyword>
<evidence type="ECO:0000256" key="12">
    <source>
        <dbReference type="ARBA" id="ARBA00023163"/>
    </source>
</evidence>
<keyword evidence="19" id="KW-1185">Reference proteome</keyword>
<dbReference type="InterPro" id="IPR025943">
    <property type="entry name" value="Sigma_54_int_dom_ATP-bd_2"/>
</dbReference>
<evidence type="ECO:0000256" key="7">
    <source>
        <dbReference type="ARBA" id="ARBA00022840"/>
    </source>
</evidence>
<dbReference type="PANTHER" id="PTHR32071:SF95">
    <property type="entry name" value="DNA-BINDING TRANSCRIPTIONAL REGULATOR NTRC"/>
    <property type="match status" value="1"/>
</dbReference>
<feature type="domain" description="Response regulatory" evidence="17">
    <location>
        <begin position="4"/>
        <end position="118"/>
    </location>
</feature>
<dbReference type="InterPro" id="IPR025662">
    <property type="entry name" value="Sigma_54_int_dom_ATP-bd_1"/>
</dbReference>
<dbReference type="PROSITE" id="PS50110">
    <property type="entry name" value="RESPONSE_REGULATORY"/>
    <property type="match status" value="1"/>
</dbReference>
<comment type="function">
    <text evidence="15">Member of the two-component regulatory system NtrB/NtrC, which controls expression of the nitrogen-regulated (ntr) genes in response to nitrogen limitation. Phosphorylated NtrC binds directly to DNA and stimulates the formation of open promoter-sigma54-RNA polymerase complexes.</text>
</comment>
<evidence type="ECO:0000259" key="16">
    <source>
        <dbReference type="PROSITE" id="PS50045"/>
    </source>
</evidence>
<evidence type="ECO:0000256" key="9">
    <source>
        <dbReference type="ARBA" id="ARBA00023015"/>
    </source>
</evidence>
<dbReference type="InterPro" id="IPR003593">
    <property type="entry name" value="AAA+_ATPase"/>
</dbReference>
<dbReference type="PROSITE" id="PS00676">
    <property type="entry name" value="SIGMA54_INTERACT_2"/>
    <property type="match status" value="1"/>
</dbReference>
<evidence type="ECO:0000256" key="15">
    <source>
        <dbReference type="RuleBase" id="RU365013"/>
    </source>
</evidence>